<dbReference type="PANTHER" id="PTHR11102:SF160">
    <property type="entry name" value="ERAD-ASSOCIATED E3 UBIQUITIN-PROTEIN LIGASE COMPONENT HRD3"/>
    <property type="match status" value="1"/>
</dbReference>
<organism evidence="2 3">
    <name type="scientific">Roseicyclus marinus</name>
    <dbReference type="NCBI Taxonomy" id="2161673"/>
    <lineage>
        <taxon>Bacteria</taxon>
        <taxon>Pseudomonadati</taxon>
        <taxon>Pseudomonadota</taxon>
        <taxon>Alphaproteobacteria</taxon>
        <taxon>Rhodobacterales</taxon>
        <taxon>Roseobacteraceae</taxon>
        <taxon>Roseicyclus</taxon>
    </lineage>
</organism>
<dbReference type="KEGG" id="rmai:MACH21_10910"/>
<evidence type="ECO:0000313" key="3">
    <source>
        <dbReference type="Proteomes" id="UP001337723"/>
    </source>
</evidence>
<dbReference type="Pfam" id="PF08238">
    <property type="entry name" value="Sel1"/>
    <property type="match status" value="6"/>
</dbReference>
<accession>A0AA48KI81</accession>
<dbReference type="SUPFAM" id="SSF81901">
    <property type="entry name" value="HCP-like"/>
    <property type="match status" value="2"/>
</dbReference>
<dbReference type="EMBL" id="AP027266">
    <property type="protein sequence ID" value="BDW84914.1"/>
    <property type="molecule type" value="Genomic_DNA"/>
</dbReference>
<dbReference type="SMART" id="SM00671">
    <property type="entry name" value="SEL1"/>
    <property type="match status" value="6"/>
</dbReference>
<sequence length="417" mass="42792">MPVPDLLPRLLVAALLVTAPMTHAQQATDAPLPAPAAPDAEAARRAAEAAAAAQAQAIAEAEAEAEARRAIVAAEIARLAAAREARRLADAAVATCLDLAGPPSAEVPVSEAAQRALFDRLRDAFPACREAAELAPEAGGPLFHLATIAQARGDHRQAVALYDRAAAAGEGAAHTRLGDYYNFGIGPIRPDIDRAVAAYRAATDLGDLAGTTTLAFMHRLGRGVPRDPAEMLRLFRIAADGGYHFAQVNLAQTYLTGEGVPGGADAALGIPDPRAAVPHLALAARAGNLDAARTLAALYATGAEGVPPNPALRLRWTRHLADAGDPAAIAARAYLLEQGIGTPADPIAAAQGYIAALETGAVPPDALRAAGGARPPGWDRQTAIEFQRILQERGLYLGALDGIVGPGTLGAARALAE</sequence>
<dbReference type="Gene3D" id="1.25.40.10">
    <property type="entry name" value="Tetratricopeptide repeat domain"/>
    <property type="match status" value="1"/>
</dbReference>
<dbReference type="Proteomes" id="UP001337723">
    <property type="component" value="Chromosome"/>
</dbReference>
<dbReference type="InterPro" id="IPR011990">
    <property type="entry name" value="TPR-like_helical_dom_sf"/>
</dbReference>
<evidence type="ECO:0000313" key="2">
    <source>
        <dbReference type="EMBL" id="BDW84914.1"/>
    </source>
</evidence>
<feature type="signal peptide" evidence="1">
    <location>
        <begin position="1"/>
        <end position="24"/>
    </location>
</feature>
<proteinExistence type="predicted"/>
<evidence type="ECO:0008006" key="4">
    <source>
        <dbReference type="Google" id="ProtNLM"/>
    </source>
</evidence>
<gene>
    <name evidence="2" type="ORF">MACH21_10910</name>
</gene>
<reference evidence="2 3" key="1">
    <citation type="submission" date="2023-01" db="EMBL/GenBank/DDBJ databases">
        <title>Complete genome sequence of Roseicyclus marinus strain Dej080120_10.</title>
        <authorList>
            <person name="Ueki S."/>
            <person name="Maruyama F."/>
        </authorList>
    </citation>
    <scope>NUCLEOTIDE SEQUENCE [LARGE SCALE GENOMIC DNA]</scope>
    <source>
        <strain evidence="2 3">Dej080120_10</strain>
    </source>
</reference>
<dbReference type="AlphaFoldDB" id="A0AA48KI81"/>
<dbReference type="InterPro" id="IPR050767">
    <property type="entry name" value="Sel1_AlgK"/>
</dbReference>
<dbReference type="RefSeq" id="WP_338275199.1">
    <property type="nucleotide sequence ID" value="NZ_AP027266.1"/>
</dbReference>
<dbReference type="PANTHER" id="PTHR11102">
    <property type="entry name" value="SEL-1-LIKE PROTEIN"/>
    <property type="match status" value="1"/>
</dbReference>
<name>A0AA48KI81_9RHOB</name>
<dbReference type="InterPro" id="IPR006597">
    <property type="entry name" value="Sel1-like"/>
</dbReference>
<keyword evidence="1" id="KW-0732">Signal</keyword>
<protein>
    <recommendedName>
        <fullName evidence="4">TPR repeat protein</fullName>
    </recommendedName>
</protein>
<keyword evidence="3" id="KW-1185">Reference proteome</keyword>
<feature type="chain" id="PRO_5045271239" description="TPR repeat protein" evidence="1">
    <location>
        <begin position="25"/>
        <end position="417"/>
    </location>
</feature>
<evidence type="ECO:0000256" key="1">
    <source>
        <dbReference type="SAM" id="SignalP"/>
    </source>
</evidence>